<evidence type="ECO:0000259" key="1">
    <source>
        <dbReference type="Pfam" id="PF08241"/>
    </source>
</evidence>
<dbReference type="Gene3D" id="3.40.50.150">
    <property type="entry name" value="Vaccinia Virus protein VP39"/>
    <property type="match status" value="1"/>
</dbReference>
<dbReference type="PANTHER" id="PTHR47473">
    <property type="entry name" value="BTA1P"/>
    <property type="match status" value="1"/>
</dbReference>
<comment type="caution">
    <text evidence="2">The sequence shown here is derived from an EMBL/GenBank/DDBJ whole genome shotgun (WGS) entry which is preliminary data.</text>
</comment>
<dbReference type="GO" id="GO:0008757">
    <property type="term" value="F:S-adenosylmethionine-dependent methyltransferase activity"/>
    <property type="evidence" value="ECO:0007669"/>
    <property type="project" value="InterPro"/>
</dbReference>
<dbReference type="InterPro" id="IPR029063">
    <property type="entry name" value="SAM-dependent_MTases_sf"/>
</dbReference>
<evidence type="ECO:0000313" key="2">
    <source>
        <dbReference type="EMBL" id="KAJ2842637.1"/>
    </source>
</evidence>
<dbReference type="CDD" id="cd02440">
    <property type="entry name" value="AdoMet_MTases"/>
    <property type="match status" value="1"/>
</dbReference>
<proteinExistence type="predicted"/>
<dbReference type="EMBL" id="JANBUW010001688">
    <property type="protein sequence ID" value="KAJ2842637.1"/>
    <property type="molecule type" value="Genomic_DNA"/>
</dbReference>
<name>A0A9W8I6Y9_9FUNG</name>
<dbReference type="SUPFAM" id="SSF53335">
    <property type="entry name" value="S-adenosyl-L-methionine-dependent methyltransferases"/>
    <property type="match status" value="1"/>
</dbReference>
<dbReference type="Pfam" id="PF08241">
    <property type="entry name" value="Methyltransf_11"/>
    <property type="match status" value="1"/>
</dbReference>
<feature type="domain" description="Methyltransferase type 11" evidence="1">
    <location>
        <begin position="60"/>
        <end position="163"/>
    </location>
</feature>
<dbReference type="AlphaFoldDB" id="A0A9W8I6Y9"/>
<dbReference type="PANTHER" id="PTHR47473:SF1">
    <property type="entry name" value="METHYLTRANSFERASE DOMAIN-CONTAINING PROTEIN"/>
    <property type="match status" value="1"/>
</dbReference>
<accession>A0A9W8I6Y9</accession>
<evidence type="ECO:0000313" key="3">
    <source>
        <dbReference type="Proteomes" id="UP001139887"/>
    </source>
</evidence>
<organism evidence="2 3">
    <name type="scientific">Coemansia brasiliensis</name>
    <dbReference type="NCBI Taxonomy" id="2650707"/>
    <lineage>
        <taxon>Eukaryota</taxon>
        <taxon>Fungi</taxon>
        <taxon>Fungi incertae sedis</taxon>
        <taxon>Zoopagomycota</taxon>
        <taxon>Kickxellomycotina</taxon>
        <taxon>Kickxellomycetes</taxon>
        <taxon>Kickxellales</taxon>
        <taxon>Kickxellaceae</taxon>
        <taxon>Coemansia</taxon>
    </lineage>
</organism>
<dbReference type="Proteomes" id="UP001139887">
    <property type="component" value="Unassembled WGS sequence"/>
</dbReference>
<reference evidence="2" key="1">
    <citation type="submission" date="2022-07" db="EMBL/GenBank/DDBJ databases">
        <title>Phylogenomic reconstructions and comparative analyses of Kickxellomycotina fungi.</title>
        <authorList>
            <person name="Reynolds N.K."/>
            <person name="Stajich J.E."/>
            <person name="Barry K."/>
            <person name="Grigoriev I.V."/>
            <person name="Crous P."/>
            <person name="Smith M.E."/>
        </authorList>
    </citation>
    <scope>NUCLEOTIDE SEQUENCE</scope>
    <source>
        <strain evidence="2">NRRL 1566</strain>
    </source>
</reference>
<feature type="non-terminal residue" evidence="2">
    <location>
        <position position="327"/>
    </location>
</feature>
<dbReference type="InterPro" id="IPR013216">
    <property type="entry name" value="Methyltransf_11"/>
</dbReference>
<protein>
    <recommendedName>
        <fullName evidence="1">Methyltransferase type 11 domain-containing protein</fullName>
    </recommendedName>
</protein>
<sequence>MRPIGKHSSQQTRLNVFYENQASVYDATRGGLLRGRRTMLKLCAAELQRQHRQGRKLVWVDIGGGTGWNIEQMDALLGLENFEAVYLVDLCQPLCKVAEQRFKAKGWPHVHVVCQDASKFTLPTNVGASSGKHADLVTMSYSLSMVDAFYQVIDGVQRLIEPNAGVVGVADFYVSDPRASTGDVGYHCSWLSRLFWQHWFELDHVYLHPSRRSYLEHTFSTIKRFNGRNHFIIPLLVQIPYYVWLGRRSSAKQAPLAGEVPDFALGGKLPTPAASPKGCFLPGTQPAADSSSATSVLQQSPQGYRRLPYDPAKPEHAQFSTYIYGFT</sequence>
<dbReference type="OrthoDB" id="10253390at2759"/>
<gene>
    <name evidence="2" type="ORF">IWW36_005833</name>
</gene>
<keyword evidence="3" id="KW-1185">Reference proteome</keyword>